<evidence type="ECO:0000256" key="1">
    <source>
        <dbReference type="ARBA" id="ARBA00004761"/>
    </source>
</evidence>
<dbReference type="InterPro" id="IPR031338">
    <property type="entry name" value="KDPG/KHG_AS_2"/>
</dbReference>
<comment type="subunit">
    <text evidence="3">Homotrimer.</text>
</comment>
<sequence>MNALNIINKTQLVPLTTLVSRDDVEPLCDILMDVSIPIVEITLRDERTLEIVDEFKKFPEINLGIGTIRTKSHIDIANKANASFLITPGFSEDLADYAASKNIVMIPGVQTPSEIMKASEVGFKTLKFFPAELSGGVSRLKAYKSVFPDIKFIPTGGITDENTLSYLALDNVIAVGASALIPADLIKSQSWEEIRNKLEKSKELISNS</sequence>
<dbReference type="GO" id="GO:0008675">
    <property type="term" value="F:2-dehydro-3-deoxy-phosphogluconate aldolase activity"/>
    <property type="evidence" value="ECO:0007669"/>
    <property type="project" value="UniProtKB-EC"/>
</dbReference>
<evidence type="ECO:0000256" key="2">
    <source>
        <dbReference type="ARBA" id="ARBA00006906"/>
    </source>
</evidence>
<comment type="similarity">
    <text evidence="2">Belongs to the KHG/KDPG aldolase family.</text>
</comment>
<evidence type="ECO:0000313" key="7">
    <source>
        <dbReference type="Proteomes" id="UP000711391"/>
    </source>
</evidence>
<dbReference type="GO" id="GO:0008700">
    <property type="term" value="F:(R,S)-4-hydroxy-2-oxoglutarate aldolase activity"/>
    <property type="evidence" value="ECO:0007669"/>
    <property type="project" value="UniProtKB-EC"/>
</dbReference>
<name>A0A937I5F0_9GAMM</name>
<dbReference type="Pfam" id="PF01081">
    <property type="entry name" value="Aldolase"/>
    <property type="match status" value="1"/>
</dbReference>
<evidence type="ECO:0000256" key="3">
    <source>
        <dbReference type="ARBA" id="ARBA00011233"/>
    </source>
</evidence>
<dbReference type="EC" id="4.1.3.16" evidence="6"/>
<dbReference type="CDD" id="cd00452">
    <property type="entry name" value="KDPG_aldolase"/>
    <property type="match status" value="1"/>
</dbReference>
<dbReference type="AlphaFoldDB" id="A0A937I5F0"/>
<comment type="pathway">
    <text evidence="1">Carbohydrate acid metabolism.</text>
</comment>
<dbReference type="PROSITE" id="PS00160">
    <property type="entry name" value="ALDOLASE_KDPG_KHG_2"/>
    <property type="match status" value="1"/>
</dbReference>
<dbReference type="PANTHER" id="PTHR30246">
    <property type="entry name" value="2-KETO-3-DEOXY-6-PHOSPHOGLUCONATE ALDOLASE"/>
    <property type="match status" value="1"/>
</dbReference>
<dbReference type="InterPro" id="IPR013785">
    <property type="entry name" value="Aldolase_TIM"/>
</dbReference>
<dbReference type="EMBL" id="JADHQD010000015">
    <property type="protein sequence ID" value="MBL6818400.1"/>
    <property type="molecule type" value="Genomic_DNA"/>
</dbReference>
<dbReference type="NCBIfam" id="TIGR01182">
    <property type="entry name" value="eda"/>
    <property type="match status" value="1"/>
</dbReference>
<dbReference type="Proteomes" id="UP000711391">
    <property type="component" value="Unassembled WGS sequence"/>
</dbReference>
<keyword evidence="5" id="KW-0119">Carbohydrate metabolism</keyword>
<proteinExistence type="inferred from homology"/>
<organism evidence="6 7">
    <name type="scientific">SAR86 cluster bacterium</name>
    <dbReference type="NCBI Taxonomy" id="2030880"/>
    <lineage>
        <taxon>Bacteria</taxon>
        <taxon>Pseudomonadati</taxon>
        <taxon>Pseudomonadota</taxon>
        <taxon>Gammaproteobacteria</taxon>
        <taxon>SAR86 cluster</taxon>
    </lineage>
</organism>
<comment type="caution">
    <text evidence="6">The sequence shown here is derived from an EMBL/GenBank/DDBJ whole genome shotgun (WGS) entry which is preliminary data.</text>
</comment>
<reference evidence="6" key="1">
    <citation type="submission" date="2020-10" db="EMBL/GenBank/DDBJ databases">
        <title>Microbiome of the Black Sea water column analyzed by genome centric metagenomics.</title>
        <authorList>
            <person name="Cabello-Yeves P.J."/>
            <person name="Callieri C."/>
            <person name="Picazo A."/>
            <person name="Mehrshad M."/>
            <person name="Haro-Moreno J.M."/>
            <person name="Roda-Garcia J."/>
            <person name="Dzembekova N."/>
            <person name="Slabakova V."/>
            <person name="Slabakova N."/>
            <person name="Moncheva S."/>
            <person name="Rodriguez-Valera F."/>
        </authorList>
    </citation>
    <scope>NUCLEOTIDE SEQUENCE</scope>
    <source>
        <strain evidence="6">BS307-5m-G50</strain>
    </source>
</reference>
<evidence type="ECO:0000256" key="4">
    <source>
        <dbReference type="ARBA" id="ARBA00023239"/>
    </source>
</evidence>
<dbReference type="SUPFAM" id="SSF51569">
    <property type="entry name" value="Aldolase"/>
    <property type="match status" value="1"/>
</dbReference>
<protein>
    <submittedName>
        <fullName evidence="6">Bifunctional 4-hydroxy-2-oxoglutarate aldolase/2-dehydro-3-deoxy-phosphogluconate aldolase</fullName>
        <ecNumber evidence="6">4.1.2.14</ecNumber>
        <ecNumber evidence="6">4.1.3.16</ecNumber>
    </submittedName>
</protein>
<dbReference type="InterPro" id="IPR000887">
    <property type="entry name" value="Aldlse_KDPG_KHG"/>
</dbReference>
<accession>A0A937I5F0</accession>
<keyword evidence="4 6" id="KW-0456">Lyase</keyword>
<evidence type="ECO:0000256" key="5">
    <source>
        <dbReference type="ARBA" id="ARBA00023277"/>
    </source>
</evidence>
<dbReference type="PANTHER" id="PTHR30246:SF1">
    <property type="entry name" value="2-DEHYDRO-3-DEOXY-6-PHOSPHOGALACTONATE ALDOLASE-RELATED"/>
    <property type="match status" value="1"/>
</dbReference>
<dbReference type="Gene3D" id="3.20.20.70">
    <property type="entry name" value="Aldolase class I"/>
    <property type="match status" value="1"/>
</dbReference>
<evidence type="ECO:0000313" key="6">
    <source>
        <dbReference type="EMBL" id="MBL6818400.1"/>
    </source>
</evidence>
<gene>
    <name evidence="6" type="primary">eda</name>
    <name evidence="6" type="ORF">ISQ64_03235</name>
</gene>
<dbReference type="EC" id="4.1.2.14" evidence="6"/>